<dbReference type="Proteomes" id="UP000077266">
    <property type="component" value="Unassembled WGS sequence"/>
</dbReference>
<reference evidence="4 5" key="1">
    <citation type="journal article" date="2016" name="Mol. Biol. Evol.">
        <title>Comparative Genomics of Early-Diverging Mushroom-Forming Fungi Provides Insights into the Origins of Lignocellulose Decay Capabilities.</title>
        <authorList>
            <person name="Nagy L.G."/>
            <person name="Riley R."/>
            <person name="Tritt A."/>
            <person name="Adam C."/>
            <person name="Daum C."/>
            <person name="Floudas D."/>
            <person name="Sun H."/>
            <person name="Yadav J.S."/>
            <person name="Pangilinan J."/>
            <person name="Larsson K.H."/>
            <person name="Matsuura K."/>
            <person name="Barry K."/>
            <person name="Labutti K."/>
            <person name="Kuo R."/>
            <person name="Ohm R.A."/>
            <person name="Bhattacharya S.S."/>
            <person name="Shirouzu T."/>
            <person name="Yoshinaga Y."/>
            <person name="Martin F.M."/>
            <person name="Grigoriev I.V."/>
            <person name="Hibbett D.S."/>
        </authorList>
    </citation>
    <scope>NUCLEOTIDE SEQUENCE [LARGE SCALE GENOMIC DNA]</scope>
    <source>
        <strain evidence="4 5">HHB12029</strain>
    </source>
</reference>
<feature type="domain" description="DUF6533" evidence="3">
    <location>
        <begin position="21"/>
        <end position="65"/>
    </location>
</feature>
<keyword evidence="5" id="KW-1185">Reference proteome</keyword>
<evidence type="ECO:0000313" key="4">
    <source>
        <dbReference type="EMBL" id="KZV89610.1"/>
    </source>
</evidence>
<dbReference type="Pfam" id="PF20151">
    <property type="entry name" value="DUF6533"/>
    <property type="match status" value="1"/>
</dbReference>
<feature type="transmembrane region" description="Helical" evidence="2">
    <location>
        <begin position="171"/>
        <end position="196"/>
    </location>
</feature>
<feature type="compositionally biased region" description="Basic and acidic residues" evidence="1">
    <location>
        <begin position="326"/>
        <end position="335"/>
    </location>
</feature>
<sequence length="335" mass="37688">MDIFKSPSFLATAVSEDSAKYLRIASISIGAYDYLITLPAEWRFYRSQTNWARPSIACVLFILIRRGRVCRYFSILSITVSNIGQFAWFSPAACDKFFLVSPIFKVVQTVICQAILSVRTYAISKREPWVAYLMTASFFAFMVAEAFVNIYQRPTTALDSACTSGNAEGHLIAWTHYVLSMVYDLATLIISSYYLLGRSPMTYFSFSRLARMMMFDGIGYFFVLTAVNILNIILYKTAPTALQSAGASLGYAITWIMAQRILIHLRDMSDESSRGRTPKDLPPTGGARLHDTSAHEMGIRITIRRDVENYADAPDATRSTGTLHSGRKERDEFDV</sequence>
<dbReference type="InParanoid" id="A0A165FVV5"/>
<feature type="transmembrane region" description="Helical" evidence="2">
    <location>
        <begin position="72"/>
        <end position="91"/>
    </location>
</feature>
<dbReference type="InterPro" id="IPR045340">
    <property type="entry name" value="DUF6533"/>
</dbReference>
<keyword evidence="2" id="KW-0472">Membrane</keyword>
<evidence type="ECO:0000259" key="3">
    <source>
        <dbReference type="Pfam" id="PF20151"/>
    </source>
</evidence>
<feature type="compositionally biased region" description="Basic and acidic residues" evidence="1">
    <location>
        <begin position="269"/>
        <end position="279"/>
    </location>
</feature>
<evidence type="ECO:0000313" key="5">
    <source>
        <dbReference type="Proteomes" id="UP000077266"/>
    </source>
</evidence>
<name>A0A165FVV5_EXIGL</name>
<keyword evidence="2" id="KW-0812">Transmembrane</keyword>
<dbReference type="STRING" id="1314781.A0A165FVV5"/>
<feature type="transmembrane region" description="Helical" evidence="2">
    <location>
        <begin position="130"/>
        <end position="151"/>
    </location>
</feature>
<evidence type="ECO:0000256" key="2">
    <source>
        <dbReference type="SAM" id="Phobius"/>
    </source>
</evidence>
<feature type="transmembrane region" description="Helical" evidence="2">
    <location>
        <begin position="217"/>
        <end position="235"/>
    </location>
</feature>
<gene>
    <name evidence="4" type="ORF">EXIGLDRAFT_771596</name>
</gene>
<accession>A0A165FVV5</accession>
<dbReference type="OrthoDB" id="3346251at2759"/>
<dbReference type="AlphaFoldDB" id="A0A165FVV5"/>
<protein>
    <recommendedName>
        <fullName evidence="3">DUF6533 domain-containing protein</fullName>
    </recommendedName>
</protein>
<dbReference type="EMBL" id="KV426068">
    <property type="protein sequence ID" value="KZV89610.1"/>
    <property type="molecule type" value="Genomic_DNA"/>
</dbReference>
<feature type="region of interest" description="Disordered" evidence="1">
    <location>
        <begin position="269"/>
        <end position="289"/>
    </location>
</feature>
<evidence type="ECO:0000256" key="1">
    <source>
        <dbReference type="SAM" id="MobiDB-lite"/>
    </source>
</evidence>
<feature type="region of interest" description="Disordered" evidence="1">
    <location>
        <begin position="313"/>
        <end position="335"/>
    </location>
</feature>
<organism evidence="4 5">
    <name type="scientific">Exidia glandulosa HHB12029</name>
    <dbReference type="NCBI Taxonomy" id="1314781"/>
    <lineage>
        <taxon>Eukaryota</taxon>
        <taxon>Fungi</taxon>
        <taxon>Dikarya</taxon>
        <taxon>Basidiomycota</taxon>
        <taxon>Agaricomycotina</taxon>
        <taxon>Agaricomycetes</taxon>
        <taxon>Auriculariales</taxon>
        <taxon>Exidiaceae</taxon>
        <taxon>Exidia</taxon>
    </lineage>
</organism>
<keyword evidence="2" id="KW-1133">Transmembrane helix</keyword>
<proteinExistence type="predicted"/>